<evidence type="ECO:0000259" key="1">
    <source>
        <dbReference type="Pfam" id="PF00561"/>
    </source>
</evidence>
<feature type="domain" description="AB hydrolase-1" evidence="1">
    <location>
        <begin position="123"/>
        <end position="259"/>
    </location>
</feature>
<dbReference type="InterPro" id="IPR005944">
    <property type="entry name" value="Pro_iminopeptidase"/>
</dbReference>
<dbReference type="PANTHER" id="PTHR43722:SF1">
    <property type="entry name" value="PROLINE IMINOPEPTIDASE"/>
    <property type="match status" value="1"/>
</dbReference>
<dbReference type="PANTHER" id="PTHR43722">
    <property type="entry name" value="PROLINE IMINOPEPTIDASE"/>
    <property type="match status" value="1"/>
</dbReference>
<dbReference type="GO" id="GO:0006508">
    <property type="term" value="P:proteolysis"/>
    <property type="evidence" value="ECO:0007669"/>
    <property type="project" value="InterPro"/>
</dbReference>
<dbReference type="InterPro" id="IPR029058">
    <property type="entry name" value="AB_hydrolase_fold"/>
</dbReference>
<dbReference type="Pfam" id="PF08386">
    <property type="entry name" value="Abhydrolase_4"/>
    <property type="match status" value="1"/>
</dbReference>
<dbReference type="AlphaFoldDB" id="A0A919CYZ0"/>
<sequence>MPEVWGLRGVPGIRRLRGAPGTPGAPARRWGRGRRTPAVLGAVAVTAAGALAVAGTTPSVAQGRAAAAPAVASGGLAGAAACPGLDGFTCATLNVPLDHSGRTPGRLGLKVAMADNVRAPKGVLLFLTGGPGQPGVPFVARLSQKLAPVLKDYRLVMVDQRGTGGTALQCPRLQQEMGSSDLTPPTARAVTDCAAAIGGDRRFYGTTDTVADLDLLRRALGVRRMTLDGVSYGTYTAERYALAHPGHVARLVLDSVVPQTGYDPMDRAAMRAAPRVLTAACRATGCTTDPAADLAEVVDRYRNGADVLDALTTWEFVDPDYAAVIDALHKAANGDPGPLRGLIAGVRQGGAATAEELSQGLHASTLCLDGRYPWGRADAPVAGRRTALEKAGARLTPADYGPFDAATATGLGSMLSCLYWPRTPVQPLPSTHRGLPGVPVLLLGGDRDLSTPLEWLYDQKRLTPRAKVVIVPGAAHSVQNRAADDKGRRAVFDFLLGR</sequence>
<dbReference type="InterPro" id="IPR000073">
    <property type="entry name" value="AB_hydrolase_1"/>
</dbReference>
<dbReference type="EMBL" id="BMVF01000014">
    <property type="protein sequence ID" value="GHD93313.1"/>
    <property type="molecule type" value="Genomic_DNA"/>
</dbReference>
<dbReference type="SUPFAM" id="SSF53474">
    <property type="entry name" value="alpha/beta-Hydrolases"/>
    <property type="match status" value="1"/>
</dbReference>
<comment type="caution">
    <text evidence="3">The sequence shown here is derived from an EMBL/GenBank/DDBJ whole genome shotgun (WGS) entry which is preliminary data.</text>
</comment>
<name>A0A919CYZ0_9ACTN</name>
<evidence type="ECO:0000259" key="2">
    <source>
        <dbReference type="Pfam" id="PF08386"/>
    </source>
</evidence>
<dbReference type="Gene3D" id="3.40.50.1820">
    <property type="entry name" value="alpha/beta hydrolase"/>
    <property type="match status" value="1"/>
</dbReference>
<dbReference type="InterPro" id="IPR013595">
    <property type="entry name" value="Pept_S33_TAP-like_C"/>
</dbReference>
<protein>
    <submittedName>
        <fullName evidence="3">Esterase</fullName>
    </submittedName>
</protein>
<dbReference type="GO" id="GO:0005737">
    <property type="term" value="C:cytoplasm"/>
    <property type="evidence" value="ECO:0007669"/>
    <property type="project" value="InterPro"/>
</dbReference>
<evidence type="ECO:0000313" key="3">
    <source>
        <dbReference type="EMBL" id="GHD93313.1"/>
    </source>
</evidence>
<feature type="domain" description="Peptidase S33 tripeptidyl aminopeptidase-like C-terminal" evidence="2">
    <location>
        <begin position="412"/>
        <end position="486"/>
    </location>
</feature>
<dbReference type="Proteomes" id="UP000608955">
    <property type="component" value="Unassembled WGS sequence"/>
</dbReference>
<proteinExistence type="predicted"/>
<gene>
    <name evidence="3" type="ORF">GCM10010508_49500</name>
</gene>
<organism evidence="3 4">
    <name type="scientific">Streptomyces naganishii JCM 4654</name>
    <dbReference type="NCBI Taxonomy" id="1306179"/>
    <lineage>
        <taxon>Bacteria</taxon>
        <taxon>Bacillati</taxon>
        <taxon>Actinomycetota</taxon>
        <taxon>Actinomycetes</taxon>
        <taxon>Kitasatosporales</taxon>
        <taxon>Streptomycetaceae</taxon>
        <taxon>Streptomyces</taxon>
    </lineage>
</organism>
<reference evidence="3" key="2">
    <citation type="submission" date="2020-09" db="EMBL/GenBank/DDBJ databases">
        <authorList>
            <person name="Sun Q."/>
            <person name="Ohkuma M."/>
        </authorList>
    </citation>
    <scope>NUCLEOTIDE SEQUENCE</scope>
    <source>
        <strain evidence="3">JCM 4654</strain>
    </source>
</reference>
<reference evidence="3" key="1">
    <citation type="journal article" date="2014" name="Int. J. Syst. Evol. Microbiol.">
        <title>Complete genome sequence of Corynebacterium casei LMG S-19264T (=DSM 44701T), isolated from a smear-ripened cheese.</title>
        <authorList>
            <consortium name="US DOE Joint Genome Institute (JGI-PGF)"/>
            <person name="Walter F."/>
            <person name="Albersmeier A."/>
            <person name="Kalinowski J."/>
            <person name="Ruckert C."/>
        </authorList>
    </citation>
    <scope>NUCLEOTIDE SEQUENCE</scope>
    <source>
        <strain evidence="3">JCM 4654</strain>
    </source>
</reference>
<accession>A0A919CYZ0</accession>
<keyword evidence="4" id="KW-1185">Reference proteome</keyword>
<dbReference type="Pfam" id="PF00561">
    <property type="entry name" value="Abhydrolase_1"/>
    <property type="match status" value="1"/>
</dbReference>
<evidence type="ECO:0000313" key="4">
    <source>
        <dbReference type="Proteomes" id="UP000608955"/>
    </source>
</evidence>
<dbReference type="GO" id="GO:0004177">
    <property type="term" value="F:aminopeptidase activity"/>
    <property type="evidence" value="ECO:0007669"/>
    <property type="project" value="UniProtKB-EC"/>
</dbReference>